<accession>A0ABY9JUL5</accession>
<dbReference type="EMBL" id="CP129013">
    <property type="protein sequence ID" value="WLR43101.1"/>
    <property type="molecule type" value="Genomic_DNA"/>
</dbReference>
<organism evidence="1 2">
    <name type="scientific">Bacillus carboniphilus</name>
    <dbReference type="NCBI Taxonomy" id="86663"/>
    <lineage>
        <taxon>Bacteria</taxon>
        <taxon>Bacillati</taxon>
        <taxon>Bacillota</taxon>
        <taxon>Bacilli</taxon>
        <taxon>Bacillales</taxon>
        <taxon>Bacillaceae</taxon>
        <taxon>Bacillus</taxon>
    </lineage>
</organism>
<sequence length="88" mass="10494">MFLEKHEPVSIKESIWFDEKGDVVDSEHPHVTLQLSKINRYIVEVSQTNKMTIPPFFHWMQNIGYIIYCISDCRKSADNMTKIQRIFF</sequence>
<evidence type="ECO:0000313" key="2">
    <source>
        <dbReference type="Proteomes" id="UP001197974"/>
    </source>
</evidence>
<proteinExistence type="predicted"/>
<name>A0ABY9JUL5_9BACI</name>
<protein>
    <submittedName>
        <fullName evidence="1">Uncharacterized protein</fullName>
    </submittedName>
</protein>
<reference evidence="1 2" key="1">
    <citation type="submission" date="2023-06" db="EMBL/GenBank/DDBJ databases">
        <title>Five Gram-positive bacteria isolated from mangrove sediments in Shenzhen, Guangdong, China.</title>
        <authorList>
            <person name="Yu S."/>
            <person name="Zheng W."/>
            <person name="Huang Y."/>
        </authorList>
    </citation>
    <scope>NUCLEOTIDE SEQUENCE [LARGE SCALE GENOMIC DNA]</scope>
    <source>
        <strain evidence="1 2">SaN35-3</strain>
    </source>
</reference>
<dbReference type="RefSeq" id="WP_226538923.1">
    <property type="nucleotide sequence ID" value="NZ_CP129013.1"/>
</dbReference>
<keyword evidence="2" id="KW-1185">Reference proteome</keyword>
<dbReference type="Proteomes" id="UP001197974">
    <property type="component" value="Chromosome"/>
</dbReference>
<evidence type="ECO:0000313" key="1">
    <source>
        <dbReference type="EMBL" id="WLR43101.1"/>
    </source>
</evidence>
<gene>
    <name evidence="1" type="ORF">LC087_02520</name>
</gene>